<name>A0A380A9E5_9GAMM</name>
<accession>A0A380A9E5</accession>
<sequence>MIKKTLIASALLTALCGPQAFASDETQELRKIIEQQQKVLKDLERRLAETEKRQQQTAERVEQTAERVEQTAEVVDATPQKTATTIGGYGELHYNNIDNKLGEDKKEFDFHRFVLFFGHEFTENTRFFSELEVEHSISGDGQNGEVELEQAYIEHDFNEALTAKAGLFLMPVGIINETHEPPAFYGVERNPVEKDILPATWWEAGLAMNIQAAPGLAFDAAVTSGLNVPTTGKNAYKPRSGRQKVSEAKADDLAYTGRVKYTAVPGLELAATVQYQSDLTQGEATVDTASALMWSAHAIYHIENFSIRALYAEWDIDGFEAEALGRDKQNGWYIEPSYRFNEQFGIFARYNEWDNNAGDNQDTKETQTNVGINYWLHENVVFKADYEKRGGKSDSDGFNLGVGYQF</sequence>
<evidence type="ECO:0000313" key="2">
    <source>
        <dbReference type="Proteomes" id="UP000254069"/>
    </source>
</evidence>
<organism evidence="1 2">
    <name type="scientific">Shewanella algae</name>
    <dbReference type="NCBI Taxonomy" id="38313"/>
    <lineage>
        <taxon>Bacteria</taxon>
        <taxon>Pseudomonadati</taxon>
        <taxon>Pseudomonadota</taxon>
        <taxon>Gammaproteobacteria</taxon>
        <taxon>Alteromonadales</taxon>
        <taxon>Shewanellaceae</taxon>
        <taxon>Shewanella</taxon>
    </lineage>
</organism>
<keyword evidence="2" id="KW-1185">Reference proteome</keyword>
<protein>
    <submittedName>
        <fullName evidence="1">Phosphate-selective porin</fullName>
    </submittedName>
</protein>
<dbReference type="InterPro" id="IPR010870">
    <property type="entry name" value="Porin_O/P"/>
</dbReference>
<dbReference type="RefSeq" id="WP_096140999.1">
    <property type="nucleotide sequence ID" value="NZ_AP024609.1"/>
</dbReference>
<proteinExistence type="predicted"/>
<dbReference type="SUPFAM" id="SSF56935">
    <property type="entry name" value="Porins"/>
    <property type="match status" value="1"/>
</dbReference>
<reference evidence="1 2" key="1">
    <citation type="submission" date="2018-06" db="EMBL/GenBank/DDBJ databases">
        <authorList>
            <consortium name="Pathogen Informatics"/>
            <person name="Doyle S."/>
        </authorList>
    </citation>
    <scope>NUCLEOTIDE SEQUENCE [LARGE SCALE GENOMIC DNA]</scope>
    <source>
        <strain evidence="1 2">NCTC10738</strain>
    </source>
</reference>
<gene>
    <name evidence="1" type="ORF">NCTC10738_02430</name>
</gene>
<dbReference type="Proteomes" id="UP000254069">
    <property type="component" value="Unassembled WGS sequence"/>
</dbReference>
<evidence type="ECO:0000313" key="1">
    <source>
        <dbReference type="EMBL" id="SUI76275.1"/>
    </source>
</evidence>
<dbReference type="InterPro" id="IPR023614">
    <property type="entry name" value="Porin_dom_sf"/>
</dbReference>
<dbReference type="EMBL" id="UGYO01000001">
    <property type="protein sequence ID" value="SUI76275.1"/>
    <property type="molecule type" value="Genomic_DNA"/>
</dbReference>
<dbReference type="AlphaFoldDB" id="A0A380A9E5"/>
<dbReference type="Pfam" id="PF07396">
    <property type="entry name" value="Porin_O_P"/>
    <property type="match status" value="1"/>
</dbReference>
<dbReference type="Gene3D" id="2.40.160.10">
    <property type="entry name" value="Porin"/>
    <property type="match status" value="1"/>
</dbReference>